<evidence type="ECO:0000313" key="2">
    <source>
        <dbReference type="EMBL" id="AZP17356.1"/>
    </source>
</evidence>
<proteinExistence type="predicted"/>
<accession>A0A3S9HZ31</accession>
<evidence type="ECO:0000256" key="1">
    <source>
        <dbReference type="SAM" id="Phobius"/>
    </source>
</evidence>
<evidence type="ECO:0000313" key="3">
    <source>
        <dbReference type="Proteomes" id="UP000280197"/>
    </source>
</evidence>
<keyword evidence="1" id="KW-0472">Membrane</keyword>
<name>A0A3S9HZ31_9ACTN</name>
<dbReference type="RefSeq" id="WP_126271584.1">
    <property type="nucleotide sequence ID" value="NZ_CP034463.1"/>
</dbReference>
<dbReference type="AlphaFoldDB" id="A0A3S9HZ31"/>
<protein>
    <submittedName>
        <fullName evidence="2">Uncharacterized protein</fullName>
    </submittedName>
</protein>
<dbReference type="EMBL" id="CP034463">
    <property type="protein sequence ID" value="AZP17356.1"/>
    <property type="molecule type" value="Genomic_DNA"/>
</dbReference>
<feature type="transmembrane region" description="Helical" evidence="1">
    <location>
        <begin position="21"/>
        <end position="40"/>
    </location>
</feature>
<gene>
    <name evidence="2" type="ORF">EJC51_15240</name>
</gene>
<dbReference type="Proteomes" id="UP000280197">
    <property type="component" value="Chromosome"/>
</dbReference>
<sequence length="81" mass="8640">MAEQHQATNPDQAQETRRQRAGAAALLVGLIGTLAFFALWPGLPHVIDWGAIVAAIAVGGLARWICQSWMTGTAQKKSARS</sequence>
<keyword evidence="3" id="KW-1185">Reference proteome</keyword>
<feature type="transmembrane region" description="Helical" evidence="1">
    <location>
        <begin position="46"/>
        <end position="66"/>
    </location>
</feature>
<dbReference type="KEGG" id="saqu:EJC51_15240"/>
<keyword evidence="1" id="KW-1133">Transmembrane helix</keyword>
<organism evidence="2 3">
    <name type="scientific">Streptomyces aquilus</name>
    <dbReference type="NCBI Taxonomy" id="2548456"/>
    <lineage>
        <taxon>Bacteria</taxon>
        <taxon>Bacillati</taxon>
        <taxon>Actinomycetota</taxon>
        <taxon>Actinomycetes</taxon>
        <taxon>Kitasatosporales</taxon>
        <taxon>Streptomycetaceae</taxon>
        <taxon>Streptomyces</taxon>
    </lineage>
</organism>
<reference evidence="2 3" key="1">
    <citation type="submission" date="2018-12" db="EMBL/GenBank/DDBJ databases">
        <authorList>
            <person name="Li K."/>
        </authorList>
    </citation>
    <scope>NUCLEOTIDE SEQUENCE [LARGE SCALE GENOMIC DNA]</scope>
    <source>
        <strain evidence="3">CR22</strain>
    </source>
</reference>
<keyword evidence="1" id="KW-0812">Transmembrane</keyword>